<dbReference type="Proteomes" id="UP000249203">
    <property type="component" value="Unassembled WGS sequence"/>
</dbReference>
<feature type="transmembrane region" description="Helical" evidence="1">
    <location>
        <begin position="7"/>
        <end position="24"/>
    </location>
</feature>
<gene>
    <name evidence="2" type="ORF">B0I24_10146</name>
    <name evidence="3" type="ORF">CWE07_00210</name>
</gene>
<evidence type="ECO:0000313" key="3">
    <source>
        <dbReference type="EMBL" id="RUO28265.1"/>
    </source>
</evidence>
<reference evidence="3 5" key="1">
    <citation type="journal article" date="2018" name="Front. Microbiol.">
        <title>Genome-Based Analysis Reveals the Taxonomy and Diversity of the Family Idiomarinaceae.</title>
        <authorList>
            <person name="Liu Y."/>
            <person name="Lai Q."/>
            <person name="Shao Z."/>
        </authorList>
    </citation>
    <scope>NUCLEOTIDE SEQUENCE [LARGE SCALE GENOMIC DNA]</scope>
    <source>
        <strain evidence="3 5">CF12-14</strain>
    </source>
</reference>
<evidence type="ECO:0000256" key="1">
    <source>
        <dbReference type="SAM" id="Phobius"/>
    </source>
</evidence>
<dbReference type="EMBL" id="PIPK01000001">
    <property type="protein sequence ID" value="RUO28265.1"/>
    <property type="molecule type" value="Genomic_DNA"/>
</dbReference>
<dbReference type="OrthoDB" id="5875247at2"/>
<keyword evidence="1" id="KW-1133">Transmembrane helix</keyword>
<sequence length="173" mass="19947">MRIPISFIGFGVLAWVVFHFGRLLNGNVVAGAWLSGLGVLLGAAFTLILYMLSRQRNARSMYIMEENPSRTPWYKKVFQTEWILISSVIASMWLVSFINQSFAWGETYTERFEVAQIIEYRLRTHSYPLIEVENDEYRLRVIHEHAFDLGQSVEVTMQRGALGFVHATRVEAP</sequence>
<evidence type="ECO:0000313" key="4">
    <source>
        <dbReference type="Proteomes" id="UP000249203"/>
    </source>
</evidence>
<protein>
    <submittedName>
        <fullName evidence="2">Uncharacterized protein</fullName>
    </submittedName>
</protein>
<feature type="transmembrane region" description="Helical" evidence="1">
    <location>
        <begin position="82"/>
        <end position="102"/>
    </location>
</feature>
<comment type="caution">
    <text evidence="2">The sequence shown here is derived from an EMBL/GenBank/DDBJ whole genome shotgun (WGS) entry which is preliminary data.</text>
</comment>
<keyword evidence="1" id="KW-0812">Transmembrane</keyword>
<proteinExistence type="predicted"/>
<keyword evidence="1" id="KW-0472">Membrane</keyword>
<dbReference type="AlphaFoldDB" id="A0A327X6A9"/>
<dbReference type="RefSeq" id="WP_111567921.1">
    <property type="nucleotide sequence ID" value="NZ_PIPK01000001.1"/>
</dbReference>
<dbReference type="Proteomes" id="UP000287865">
    <property type="component" value="Unassembled WGS sequence"/>
</dbReference>
<accession>A0A327X6A9</accession>
<evidence type="ECO:0000313" key="2">
    <source>
        <dbReference type="EMBL" id="RAK01423.1"/>
    </source>
</evidence>
<feature type="transmembrane region" description="Helical" evidence="1">
    <location>
        <begin position="30"/>
        <end position="52"/>
    </location>
</feature>
<reference evidence="2 4" key="2">
    <citation type="submission" date="2018-06" db="EMBL/GenBank/DDBJ databases">
        <title>Genomic Encyclopedia of Type Strains, Phase III (KMG-III): the genomes of soil and plant-associated and newly described type strains.</title>
        <authorList>
            <person name="Whitman W."/>
        </authorList>
    </citation>
    <scope>NUCLEOTIDE SEQUENCE [LARGE SCALE GENOMIC DNA]</scope>
    <source>
        <strain evidence="2 4">CGMCC 1.15366</strain>
    </source>
</reference>
<organism evidence="2 4">
    <name type="scientific">Aliidiomarina maris</name>
    <dbReference type="NCBI Taxonomy" id="531312"/>
    <lineage>
        <taxon>Bacteria</taxon>
        <taxon>Pseudomonadati</taxon>
        <taxon>Pseudomonadota</taxon>
        <taxon>Gammaproteobacteria</taxon>
        <taxon>Alteromonadales</taxon>
        <taxon>Idiomarinaceae</taxon>
        <taxon>Aliidiomarina</taxon>
    </lineage>
</organism>
<evidence type="ECO:0000313" key="5">
    <source>
        <dbReference type="Proteomes" id="UP000287865"/>
    </source>
</evidence>
<dbReference type="EMBL" id="QLMD01000001">
    <property type="protein sequence ID" value="RAK01423.1"/>
    <property type="molecule type" value="Genomic_DNA"/>
</dbReference>
<keyword evidence="5" id="KW-1185">Reference proteome</keyword>
<name>A0A327X6A9_9GAMM</name>